<keyword evidence="2" id="KW-1003">Cell membrane</keyword>
<comment type="subcellular location">
    <subcellularLocation>
        <location evidence="1">Cell membrane</location>
        <topology evidence="1">Multi-pass membrane protein</topology>
    </subcellularLocation>
</comment>
<dbReference type="EMBL" id="QLMC01000001">
    <property type="protein sequence ID" value="RAK02828.1"/>
    <property type="molecule type" value="Genomic_DNA"/>
</dbReference>
<dbReference type="RefSeq" id="WP_111626992.1">
    <property type="nucleotide sequence ID" value="NZ_QLMC01000001.1"/>
</dbReference>
<feature type="transmembrane region" description="Helical" evidence="6">
    <location>
        <begin position="21"/>
        <end position="41"/>
    </location>
</feature>
<dbReference type="InterPro" id="IPR025857">
    <property type="entry name" value="MacB_PCD"/>
</dbReference>
<evidence type="ECO:0000313" key="10">
    <source>
        <dbReference type="Proteomes" id="UP000248790"/>
    </source>
</evidence>
<dbReference type="Pfam" id="PF12704">
    <property type="entry name" value="MacB_PCD"/>
    <property type="match status" value="2"/>
</dbReference>
<feature type="transmembrane region" description="Helical" evidence="6">
    <location>
        <begin position="750"/>
        <end position="770"/>
    </location>
</feature>
<dbReference type="GO" id="GO:0022857">
    <property type="term" value="F:transmembrane transporter activity"/>
    <property type="evidence" value="ECO:0007669"/>
    <property type="project" value="TreeGrafter"/>
</dbReference>
<sequence length="787" mass="89208">MLTNYLKIAWRNLLRNKTFSLINILGLALGMACSLLILLWVQDELSMDRFHANDDRIFRVMENQAWAGQDIGTTPSTPGILAESLKKDFPEIEKAAMMTWEGNMLLTVGNTFGKEKGRYASGDFLSIFSFPLLQGDFRTALARPDAIVISEKLAHKYFPGQDALGKTIRVDNTDDLMVTGVMAELPENNTLKFDYLISWERFVKLNPWVKEWGNNGPRAFVLMSAKANPEKVSAKIRDYIKQKTNQQTNNIELFLQKNSDGYLHSNFKNGQLNGGRIEYVRMFVVVAIFILIIACINFMNLATARSVKRAKEVGVRKVVGAMRQSLMAQFVGESLLISFLALFVAVVVVALMLPMFNELTEKHLTFRLKDPTFWLILLGLTLVTGLLSGSYPALFLSSLRPVVVLKGVLKFKPSARFFRKGLVVFQFSLSIMLIAGMIIIYRQIRYIQTKNLGFDKENLVYMPLEGELKKNYETFRNELKTQPGIQEISASWSDPLEVGSSTIGVTWRGKDTTQRILFNQTAVHYGYLKAMNIRLKEGRDFSPAYTTDTTNYIINEAAARKIGYKNPVGQELTFWGRKGVIVGVVKDYHINSLHVAIDPLILHMQRKEFDGVVLARTQPGQTREALASLEKTFQKFNPRYPFEYKFTDQEFGTYYKSENIISKLANYFAFLAIFISCLGLFGLAAFTAEQRTKEIGIRKVLGASVTNIVLMLSKDFLLLVLLSSVVALPVAWWTMRSWLEKYANRIDIEWWMFAVAVVASLFIALFTISFQSVKAALMNPVKSLKTE</sequence>
<feature type="domain" description="MacB-like periplasmic core" evidence="8">
    <location>
        <begin position="430"/>
        <end position="627"/>
    </location>
</feature>
<dbReference type="OrthoDB" id="5933722at2"/>
<feature type="domain" description="MacB-like periplasmic core" evidence="8">
    <location>
        <begin position="20"/>
        <end position="238"/>
    </location>
</feature>
<dbReference type="InterPro" id="IPR003838">
    <property type="entry name" value="ABC3_permease_C"/>
</dbReference>
<dbReference type="Pfam" id="PF02687">
    <property type="entry name" value="FtsX"/>
    <property type="match status" value="2"/>
</dbReference>
<evidence type="ECO:0000259" key="8">
    <source>
        <dbReference type="Pfam" id="PF12704"/>
    </source>
</evidence>
<keyword evidence="4 6" id="KW-1133">Transmembrane helix</keyword>
<evidence type="ECO:0000313" key="9">
    <source>
        <dbReference type="EMBL" id="RAK02828.1"/>
    </source>
</evidence>
<dbReference type="PROSITE" id="PS51257">
    <property type="entry name" value="PROKAR_LIPOPROTEIN"/>
    <property type="match status" value="1"/>
</dbReference>
<dbReference type="GO" id="GO:0005886">
    <property type="term" value="C:plasma membrane"/>
    <property type="evidence" value="ECO:0007669"/>
    <property type="project" value="UniProtKB-SubCell"/>
</dbReference>
<evidence type="ECO:0000256" key="5">
    <source>
        <dbReference type="ARBA" id="ARBA00023136"/>
    </source>
</evidence>
<keyword evidence="10" id="KW-1185">Reference proteome</keyword>
<keyword evidence="3 6" id="KW-0812">Transmembrane</keyword>
<feature type="transmembrane region" description="Helical" evidence="6">
    <location>
        <begin position="279"/>
        <end position="301"/>
    </location>
</feature>
<comment type="caution">
    <text evidence="9">The sequence shown here is derived from an EMBL/GenBank/DDBJ whole genome shotgun (WGS) entry which is preliminary data.</text>
</comment>
<gene>
    <name evidence="9" type="ORF">LX87_00948</name>
</gene>
<feature type="transmembrane region" description="Helical" evidence="6">
    <location>
        <begin position="716"/>
        <end position="735"/>
    </location>
</feature>
<evidence type="ECO:0000256" key="4">
    <source>
        <dbReference type="ARBA" id="ARBA00022989"/>
    </source>
</evidence>
<feature type="transmembrane region" description="Helical" evidence="6">
    <location>
        <begin position="330"/>
        <end position="353"/>
    </location>
</feature>
<evidence type="ECO:0000256" key="6">
    <source>
        <dbReference type="SAM" id="Phobius"/>
    </source>
</evidence>
<evidence type="ECO:0000259" key="7">
    <source>
        <dbReference type="Pfam" id="PF02687"/>
    </source>
</evidence>
<evidence type="ECO:0000256" key="1">
    <source>
        <dbReference type="ARBA" id="ARBA00004651"/>
    </source>
</evidence>
<name>A0A327X995_LARAB</name>
<keyword evidence="5 6" id="KW-0472">Membrane</keyword>
<reference evidence="9 10" key="1">
    <citation type="submission" date="2018-06" db="EMBL/GenBank/DDBJ databases">
        <title>Genomic Encyclopedia of Archaeal and Bacterial Type Strains, Phase II (KMG-II): from individual species to whole genera.</title>
        <authorList>
            <person name="Goeker M."/>
        </authorList>
    </citation>
    <scope>NUCLEOTIDE SEQUENCE [LARGE SCALE GENOMIC DNA]</scope>
    <source>
        <strain evidence="9 10">DSM 21851</strain>
    </source>
</reference>
<dbReference type="InterPro" id="IPR050250">
    <property type="entry name" value="Macrolide_Exporter_MacB"/>
</dbReference>
<evidence type="ECO:0000256" key="3">
    <source>
        <dbReference type="ARBA" id="ARBA00022692"/>
    </source>
</evidence>
<dbReference type="AlphaFoldDB" id="A0A327X995"/>
<proteinExistence type="predicted"/>
<protein>
    <submittedName>
        <fullName evidence="9">Putative permease</fullName>
    </submittedName>
</protein>
<accession>A0A327X995</accession>
<feature type="transmembrane region" description="Helical" evidence="6">
    <location>
        <begin position="373"/>
        <end position="396"/>
    </location>
</feature>
<dbReference type="PANTHER" id="PTHR30572">
    <property type="entry name" value="MEMBRANE COMPONENT OF TRANSPORTER-RELATED"/>
    <property type="match status" value="1"/>
</dbReference>
<organism evidence="9 10">
    <name type="scientific">Larkinella arboricola</name>
    <dbReference type="NCBI Taxonomy" id="643671"/>
    <lineage>
        <taxon>Bacteria</taxon>
        <taxon>Pseudomonadati</taxon>
        <taxon>Bacteroidota</taxon>
        <taxon>Cytophagia</taxon>
        <taxon>Cytophagales</taxon>
        <taxon>Spirosomataceae</taxon>
        <taxon>Larkinella</taxon>
    </lineage>
</organism>
<feature type="transmembrane region" description="Helical" evidence="6">
    <location>
        <begin position="667"/>
        <end position="688"/>
    </location>
</feature>
<dbReference type="Proteomes" id="UP000248790">
    <property type="component" value="Unassembled WGS sequence"/>
</dbReference>
<feature type="domain" description="ABC3 transporter permease C-terminal" evidence="7">
    <location>
        <begin position="668"/>
        <end position="780"/>
    </location>
</feature>
<feature type="domain" description="ABC3 transporter permease C-terminal" evidence="7">
    <location>
        <begin position="285"/>
        <end position="398"/>
    </location>
</feature>
<dbReference type="PANTHER" id="PTHR30572:SF18">
    <property type="entry name" value="ABC-TYPE MACROLIDE FAMILY EXPORT SYSTEM PERMEASE COMPONENT 2"/>
    <property type="match status" value="1"/>
</dbReference>
<evidence type="ECO:0000256" key="2">
    <source>
        <dbReference type="ARBA" id="ARBA00022475"/>
    </source>
</evidence>
<feature type="transmembrane region" description="Helical" evidence="6">
    <location>
        <begin position="417"/>
        <end position="441"/>
    </location>
</feature>